<dbReference type="Proteomes" id="UP001620626">
    <property type="component" value="Unassembled WGS sequence"/>
</dbReference>
<feature type="chain" id="PRO_5044858740" evidence="1">
    <location>
        <begin position="25"/>
        <end position="245"/>
    </location>
</feature>
<proteinExistence type="predicted"/>
<keyword evidence="3" id="KW-1185">Reference proteome</keyword>
<keyword evidence="1" id="KW-0732">Signal</keyword>
<organism evidence="2 3">
    <name type="scientific">Heterodera trifolii</name>
    <dbReference type="NCBI Taxonomy" id="157864"/>
    <lineage>
        <taxon>Eukaryota</taxon>
        <taxon>Metazoa</taxon>
        <taxon>Ecdysozoa</taxon>
        <taxon>Nematoda</taxon>
        <taxon>Chromadorea</taxon>
        <taxon>Rhabditida</taxon>
        <taxon>Tylenchina</taxon>
        <taxon>Tylenchomorpha</taxon>
        <taxon>Tylenchoidea</taxon>
        <taxon>Heteroderidae</taxon>
        <taxon>Heteroderinae</taxon>
        <taxon>Heterodera</taxon>
    </lineage>
</organism>
<dbReference type="EMBL" id="JBICBT010000185">
    <property type="protein sequence ID" value="KAL3121516.1"/>
    <property type="molecule type" value="Genomic_DNA"/>
</dbReference>
<dbReference type="AlphaFoldDB" id="A0ABD2M1Y5"/>
<gene>
    <name evidence="2" type="ORF">niasHT_003444</name>
</gene>
<evidence type="ECO:0000256" key="1">
    <source>
        <dbReference type="SAM" id="SignalP"/>
    </source>
</evidence>
<evidence type="ECO:0000313" key="2">
    <source>
        <dbReference type="EMBL" id="KAL3121516.1"/>
    </source>
</evidence>
<comment type="caution">
    <text evidence="2">The sequence shown here is derived from an EMBL/GenBank/DDBJ whole genome shotgun (WGS) entry which is preliminary data.</text>
</comment>
<protein>
    <submittedName>
        <fullName evidence="2">Uncharacterized protein</fullName>
    </submittedName>
</protein>
<feature type="signal peptide" evidence="1">
    <location>
        <begin position="1"/>
        <end position="24"/>
    </location>
</feature>
<sequence length="245" mass="28314">MNTSIFLIAVFCVFHFHFPQRAHAASKKICLENGASFTVYAWHNGQMKYSYDTHLDNATGKQCAMINKQNWVELSDAELIAFRLLNEMLIGIVTVRELRQTDNNALYLEKTKKLFFPRNISRGRNFYIYVLHGEQVLYSVQTEYNRQEKTNYLEIDRINWINSKGTDVITFQRDQGVVMGSATVELLCENSAVFIDFLQGVRHYYRDANGGLFFYDANAVLYFVGANDDLYSVDANGYYHLVSQP</sequence>
<name>A0ABD2M1Y5_9BILA</name>
<accession>A0ABD2M1Y5</accession>
<reference evidence="2 3" key="1">
    <citation type="submission" date="2024-10" db="EMBL/GenBank/DDBJ databases">
        <authorList>
            <person name="Kim D."/>
        </authorList>
    </citation>
    <scope>NUCLEOTIDE SEQUENCE [LARGE SCALE GENOMIC DNA]</scope>
    <source>
        <strain evidence="2">BH-2024</strain>
    </source>
</reference>
<evidence type="ECO:0000313" key="3">
    <source>
        <dbReference type="Proteomes" id="UP001620626"/>
    </source>
</evidence>